<evidence type="ECO:0000256" key="2">
    <source>
        <dbReference type="ARBA" id="ARBA00022801"/>
    </source>
</evidence>
<dbReference type="InterPro" id="IPR033140">
    <property type="entry name" value="Lipase_GDXG_put_SER_AS"/>
</dbReference>
<evidence type="ECO:0000256" key="3">
    <source>
        <dbReference type="PROSITE-ProRule" id="PRU10038"/>
    </source>
</evidence>
<dbReference type="Gene3D" id="3.40.50.1820">
    <property type="entry name" value="alpha/beta hydrolase"/>
    <property type="match status" value="1"/>
</dbReference>
<keyword evidence="2 5" id="KW-0378">Hydrolase</keyword>
<dbReference type="GeneID" id="83016671"/>
<accession>A0A412FN30</accession>
<sequence>MRKYAKQLLDQIHAKEHVETVDGVPVLMKPVPDDDRPYVLDPRLLDVIRMKRKMFAQRAQKGYRLSQERYRPDKVTEDLCTVEIDVDEKLIDIGHDHKIDIYLYRRHADQGCLPVLIYLHGGGMTAGDMRLFANQMRLIAELAQAVVVFPEYRLAPECPYPASIEEAWGTVQWVAEHADELNVDLNRLMVAGDSAGGALTNACLLKDENGLIKKAFEIYPAVDSTDYRKQTRYSWSYDAYPIVEEQFEDAFSRIDRIKNSVGVSEAESLYLQGKTNYENPLVSVIYAPAERLAQFPPLTIVSAEYDYLRVGSDYFVKLLRDLGVDVKSVRYCGCDHGFLDLLGTIVQAEDLCHLIAGEIRTMAK</sequence>
<dbReference type="RefSeq" id="WP_117895888.1">
    <property type="nucleotide sequence ID" value="NZ_CABJCV010000023.1"/>
</dbReference>
<comment type="caution">
    <text evidence="5">The sequence shown here is derived from an EMBL/GenBank/DDBJ whole genome shotgun (WGS) entry which is preliminary data.</text>
</comment>
<dbReference type="PROSITE" id="PS01174">
    <property type="entry name" value="LIPASE_GDXG_SER"/>
    <property type="match status" value="1"/>
</dbReference>
<name>A0A412FN30_9FIRM</name>
<evidence type="ECO:0000313" key="6">
    <source>
        <dbReference type="Proteomes" id="UP000284178"/>
    </source>
</evidence>
<organism evidence="5 6">
    <name type="scientific">Holdemania filiformis</name>
    <dbReference type="NCBI Taxonomy" id="61171"/>
    <lineage>
        <taxon>Bacteria</taxon>
        <taxon>Bacillati</taxon>
        <taxon>Bacillota</taxon>
        <taxon>Erysipelotrichia</taxon>
        <taxon>Erysipelotrichales</taxon>
        <taxon>Erysipelotrichaceae</taxon>
        <taxon>Holdemania</taxon>
    </lineage>
</organism>
<dbReference type="Pfam" id="PF07859">
    <property type="entry name" value="Abhydrolase_3"/>
    <property type="match status" value="1"/>
</dbReference>
<dbReference type="AlphaFoldDB" id="A0A412FN30"/>
<evidence type="ECO:0000259" key="4">
    <source>
        <dbReference type="Pfam" id="PF07859"/>
    </source>
</evidence>
<comment type="similarity">
    <text evidence="1">Belongs to the 'GDXG' lipolytic enzyme family.</text>
</comment>
<feature type="domain" description="Alpha/beta hydrolase fold-3" evidence="4">
    <location>
        <begin position="116"/>
        <end position="339"/>
    </location>
</feature>
<dbReference type="PANTHER" id="PTHR48081">
    <property type="entry name" value="AB HYDROLASE SUPERFAMILY PROTEIN C4A8.06C"/>
    <property type="match status" value="1"/>
</dbReference>
<feature type="active site" evidence="3">
    <location>
        <position position="194"/>
    </location>
</feature>
<keyword evidence="6" id="KW-1185">Reference proteome</keyword>
<dbReference type="PANTHER" id="PTHR48081:SF8">
    <property type="entry name" value="ALPHA_BETA HYDROLASE FOLD-3 DOMAIN-CONTAINING PROTEIN-RELATED"/>
    <property type="match status" value="1"/>
</dbReference>
<dbReference type="InterPro" id="IPR050300">
    <property type="entry name" value="GDXG_lipolytic_enzyme"/>
</dbReference>
<protein>
    <submittedName>
        <fullName evidence="5">Alpha/beta hydrolase</fullName>
    </submittedName>
</protein>
<evidence type="ECO:0000313" key="5">
    <source>
        <dbReference type="EMBL" id="RGR69567.1"/>
    </source>
</evidence>
<dbReference type="SUPFAM" id="SSF53474">
    <property type="entry name" value="alpha/beta-Hydrolases"/>
    <property type="match status" value="1"/>
</dbReference>
<dbReference type="InterPro" id="IPR029058">
    <property type="entry name" value="AB_hydrolase_fold"/>
</dbReference>
<dbReference type="GO" id="GO:0016787">
    <property type="term" value="F:hydrolase activity"/>
    <property type="evidence" value="ECO:0007669"/>
    <property type="project" value="UniProtKB-KW"/>
</dbReference>
<gene>
    <name evidence="5" type="ORF">DWY25_14810</name>
</gene>
<proteinExistence type="inferred from homology"/>
<dbReference type="EMBL" id="QRUP01000023">
    <property type="protein sequence ID" value="RGR69567.1"/>
    <property type="molecule type" value="Genomic_DNA"/>
</dbReference>
<dbReference type="Proteomes" id="UP000284178">
    <property type="component" value="Unassembled WGS sequence"/>
</dbReference>
<evidence type="ECO:0000256" key="1">
    <source>
        <dbReference type="ARBA" id="ARBA00010515"/>
    </source>
</evidence>
<dbReference type="InterPro" id="IPR013094">
    <property type="entry name" value="AB_hydrolase_3"/>
</dbReference>
<reference evidence="5 6" key="1">
    <citation type="submission" date="2018-08" db="EMBL/GenBank/DDBJ databases">
        <title>A genome reference for cultivated species of the human gut microbiota.</title>
        <authorList>
            <person name="Zou Y."/>
            <person name="Xue W."/>
            <person name="Luo G."/>
        </authorList>
    </citation>
    <scope>NUCLEOTIDE SEQUENCE [LARGE SCALE GENOMIC DNA]</scope>
    <source>
        <strain evidence="5 6">AF24-29</strain>
    </source>
</reference>